<keyword evidence="6" id="KW-1185">Reference proteome</keyword>
<keyword evidence="3" id="KW-0393">Immunoglobulin domain</keyword>
<comment type="subcellular location">
    <subcellularLocation>
        <location evidence="1">Membrane</location>
    </subcellularLocation>
</comment>
<evidence type="ECO:0000313" key="6">
    <source>
        <dbReference type="Proteomes" id="UP000694389"/>
    </source>
</evidence>
<dbReference type="GO" id="GO:0001817">
    <property type="term" value="P:regulation of cytokine production"/>
    <property type="evidence" value="ECO:0007669"/>
    <property type="project" value="TreeGrafter"/>
</dbReference>
<reference evidence="5" key="1">
    <citation type="submission" date="2025-08" db="UniProtKB">
        <authorList>
            <consortium name="Ensembl"/>
        </authorList>
    </citation>
    <scope>IDENTIFICATION</scope>
</reference>
<evidence type="ECO:0000259" key="4">
    <source>
        <dbReference type="PROSITE" id="PS50835"/>
    </source>
</evidence>
<dbReference type="Ensembl" id="ENSDLAT00005080305.1">
    <property type="protein sequence ID" value="ENSDLAP00005068074.1"/>
    <property type="gene ID" value="ENSDLAG00005029765.1"/>
</dbReference>
<dbReference type="InterPro" id="IPR007110">
    <property type="entry name" value="Ig-like_dom"/>
</dbReference>
<dbReference type="InterPro" id="IPR036179">
    <property type="entry name" value="Ig-like_dom_sf"/>
</dbReference>
<dbReference type="GO" id="GO:0005102">
    <property type="term" value="F:signaling receptor binding"/>
    <property type="evidence" value="ECO:0007669"/>
    <property type="project" value="TreeGrafter"/>
</dbReference>
<feature type="domain" description="Ig-like" evidence="4">
    <location>
        <begin position="27"/>
        <end position="111"/>
    </location>
</feature>
<dbReference type="Gene3D" id="2.60.40.10">
    <property type="entry name" value="Immunoglobulins"/>
    <property type="match status" value="1"/>
</dbReference>
<dbReference type="SMART" id="SM00406">
    <property type="entry name" value="IGv"/>
    <property type="match status" value="1"/>
</dbReference>
<evidence type="ECO:0000313" key="5">
    <source>
        <dbReference type="Ensembl" id="ENSDLAP00005068074.1"/>
    </source>
</evidence>
<dbReference type="GeneTree" id="ENSGT01010000228626"/>
<evidence type="ECO:0000256" key="2">
    <source>
        <dbReference type="ARBA" id="ARBA00023136"/>
    </source>
</evidence>
<evidence type="ECO:0000256" key="1">
    <source>
        <dbReference type="ARBA" id="ARBA00004370"/>
    </source>
</evidence>
<dbReference type="PROSITE" id="PS50835">
    <property type="entry name" value="IG_LIKE"/>
    <property type="match status" value="1"/>
</dbReference>
<dbReference type="Pfam" id="PF07686">
    <property type="entry name" value="V-set"/>
    <property type="match status" value="1"/>
</dbReference>
<dbReference type="InterPro" id="IPR013783">
    <property type="entry name" value="Ig-like_fold"/>
</dbReference>
<organism evidence="5 6">
    <name type="scientific">Dicentrarchus labrax</name>
    <name type="common">European seabass</name>
    <name type="synonym">Morone labrax</name>
    <dbReference type="NCBI Taxonomy" id="13489"/>
    <lineage>
        <taxon>Eukaryota</taxon>
        <taxon>Metazoa</taxon>
        <taxon>Chordata</taxon>
        <taxon>Craniata</taxon>
        <taxon>Vertebrata</taxon>
        <taxon>Euteleostomi</taxon>
        <taxon>Actinopterygii</taxon>
        <taxon>Neopterygii</taxon>
        <taxon>Teleostei</taxon>
        <taxon>Neoteleostei</taxon>
        <taxon>Acanthomorphata</taxon>
        <taxon>Eupercaria</taxon>
        <taxon>Moronidae</taxon>
        <taxon>Dicentrarchus</taxon>
    </lineage>
</organism>
<keyword evidence="2" id="KW-0472">Membrane</keyword>
<dbReference type="Proteomes" id="UP000694389">
    <property type="component" value="Unassembled WGS sequence"/>
</dbReference>
<dbReference type="InterPro" id="IPR003599">
    <property type="entry name" value="Ig_sub"/>
</dbReference>
<dbReference type="GO" id="GO:0050852">
    <property type="term" value="P:T cell receptor signaling pathway"/>
    <property type="evidence" value="ECO:0007669"/>
    <property type="project" value="TreeGrafter"/>
</dbReference>
<dbReference type="GO" id="GO:0009897">
    <property type="term" value="C:external side of plasma membrane"/>
    <property type="evidence" value="ECO:0007669"/>
    <property type="project" value="TreeGrafter"/>
</dbReference>
<dbReference type="PANTHER" id="PTHR24100">
    <property type="entry name" value="BUTYROPHILIN"/>
    <property type="match status" value="1"/>
</dbReference>
<evidence type="ECO:0000256" key="3">
    <source>
        <dbReference type="ARBA" id="ARBA00023319"/>
    </source>
</evidence>
<dbReference type="InterPro" id="IPR050504">
    <property type="entry name" value="IgSF_BTN/MOG"/>
</dbReference>
<accession>A0A8P4G8G7</accession>
<reference evidence="5" key="2">
    <citation type="submission" date="2025-09" db="UniProtKB">
        <authorList>
            <consortium name="Ensembl"/>
        </authorList>
    </citation>
    <scope>IDENTIFICATION</scope>
</reference>
<sequence>MLKVISLNNFFSLDVYCWFLGLQVISVEPGGDVTLPCSAGDDSIRAVEWTRTDLEPEYVLYYRDGRSDPTYQHPSFKGRVDLTDREMKDGNVSLVIKNVIISDRGTYECRVLLYRYNLPTSILTGPGGSTTQ</sequence>
<protein>
    <recommendedName>
        <fullName evidence="4">Ig-like domain-containing protein</fullName>
    </recommendedName>
</protein>
<name>A0A8P4G8G7_DICLA</name>
<dbReference type="SMART" id="SM00409">
    <property type="entry name" value="IG"/>
    <property type="match status" value="1"/>
</dbReference>
<proteinExistence type="predicted"/>
<dbReference type="SUPFAM" id="SSF48726">
    <property type="entry name" value="Immunoglobulin"/>
    <property type="match status" value="1"/>
</dbReference>
<dbReference type="AlphaFoldDB" id="A0A8P4G8G7"/>
<dbReference type="InterPro" id="IPR013106">
    <property type="entry name" value="Ig_V-set"/>
</dbReference>
<dbReference type="PANTHER" id="PTHR24100:SF151">
    <property type="entry name" value="ICOS LIGAND"/>
    <property type="match status" value="1"/>
</dbReference>